<dbReference type="Gene3D" id="3.90.226.10">
    <property type="entry name" value="2-enoyl-CoA Hydratase, Chain A, domain 1"/>
    <property type="match status" value="1"/>
</dbReference>
<keyword evidence="2" id="KW-0645">Protease</keyword>
<dbReference type="SUPFAM" id="SSF52096">
    <property type="entry name" value="ClpP/crotonase"/>
    <property type="match status" value="1"/>
</dbReference>
<accession>A0A161QXT8</accession>
<dbReference type="GO" id="GO:0008236">
    <property type="term" value="F:serine-type peptidase activity"/>
    <property type="evidence" value="ECO:0007669"/>
    <property type="project" value="UniProtKB-KW"/>
</dbReference>
<organism evidence="7 8">
    <name type="scientific">Tistrella mobilis</name>
    <dbReference type="NCBI Taxonomy" id="171437"/>
    <lineage>
        <taxon>Bacteria</taxon>
        <taxon>Pseudomonadati</taxon>
        <taxon>Pseudomonadota</taxon>
        <taxon>Alphaproteobacteria</taxon>
        <taxon>Geminicoccales</taxon>
        <taxon>Geminicoccaceae</taxon>
        <taxon>Tistrella</taxon>
    </lineage>
</organism>
<dbReference type="NCBIfam" id="TIGR00706">
    <property type="entry name" value="SppA_dom"/>
    <property type="match status" value="1"/>
</dbReference>
<evidence type="ECO:0000313" key="7">
    <source>
        <dbReference type="EMBL" id="KYO49326.1"/>
    </source>
</evidence>
<dbReference type="InterPro" id="IPR004635">
    <property type="entry name" value="Pept_S49_SppA"/>
</dbReference>
<reference evidence="7 8" key="1">
    <citation type="submission" date="2015-12" db="EMBL/GenBank/DDBJ databases">
        <title>Genome sequence of Tistrella mobilis MCCC 1A02139.</title>
        <authorList>
            <person name="Lu L."/>
            <person name="Lai Q."/>
            <person name="Shao Z."/>
            <person name="Qian P."/>
        </authorList>
    </citation>
    <scope>NUCLEOTIDE SEQUENCE [LARGE SCALE GENOMIC DNA]</scope>
    <source>
        <strain evidence="7 8">MCCC 1A02139</strain>
    </source>
</reference>
<evidence type="ECO:0000256" key="5">
    <source>
        <dbReference type="SAM" id="Phobius"/>
    </source>
</evidence>
<evidence type="ECO:0000256" key="4">
    <source>
        <dbReference type="ARBA" id="ARBA00022825"/>
    </source>
</evidence>
<dbReference type="CDD" id="cd07023">
    <property type="entry name" value="S49_Sppa_N_C"/>
    <property type="match status" value="1"/>
</dbReference>
<comment type="similarity">
    <text evidence="1">Belongs to the peptidase S49 family.</text>
</comment>
<keyword evidence="5" id="KW-0472">Membrane</keyword>
<protein>
    <recommendedName>
        <fullName evidence="6">Peptidase S49 domain-containing protein</fullName>
    </recommendedName>
</protein>
<feature type="transmembrane region" description="Helical" evidence="5">
    <location>
        <begin position="26"/>
        <end position="45"/>
    </location>
</feature>
<comment type="caution">
    <text evidence="7">The sequence shown here is derived from an EMBL/GenBank/DDBJ whole genome shotgun (WGS) entry which is preliminary data.</text>
</comment>
<dbReference type="EMBL" id="LPZR01000229">
    <property type="protein sequence ID" value="KYO49326.1"/>
    <property type="molecule type" value="Genomic_DNA"/>
</dbReference>
<dbReference type="Proteomes" id="UP000075787">
    <property type="component" value="Unassembled WGS sequence"/>
</dbReference>
<evidence type="ECO:0000256" key="2">
    <source>
        <dbReference type="ARBA" id="ARBA00022670"/>
    </source>
</evidence>
<dbReference type="GeneID" id="97244035"/>
<keyword evidence="3" id="KW-0378">Hydrolase</keyword>
<dbReference type="AlphaFoldDB" id="A0A161QXT8"/>
<dbReference type="Gene3D" id="6.20.330.10">
    <property type="match status" value="1"/>
</dbReference>
<sequence length="318" mass="33655">MSPFDASPFDADRAVDRRRLKRGLTFWRIAAIVLAAILGGIIFRATDIDGSGAFKGDRIAELTIDGFIAPDDELYDRLDEAREDPAVKALILRIDSGGGSSIGGELNYEKLREVAAEKPVVAVMEGIAASAAYMTALGADRIYAHGETLTGSIGVYLQAVEATELLRSIGIEADLIKSSVIKGQPNPLEALSDEARAALADVVADSYGYFRGLVADRRSLAGEKLDAVADGRVFTGRQALAAGLIDGLGGKKAALAWLEGEKGLDADLPIEDITPRPEDGRGLLGAAADAAVEALLKNTELSERLRVDGLVSVWQPRP</sequence>
<dbReference type="InterPro" id="IPR047272">
    <property type="entry name" value="S49_SppA_C"/>
</dbReference>
<evidence type="ECO:0000256" key="1">
    <source>
        <dbReference type="ARBA" id="ARBA00008683"/>
    </source>
</evidence>
<dbReference type="Pfam" id="PF01343">
    <property type="entry name" value="Peptidase_S49"/>
    <property type="match status" value="1"/>
</dbReference>
<keyword evidence="4" id="KW-0720">Serine protease</keyword>
<dbReference type="RefSeq" id="WP_062770551.1">
    <property type="nucleotide sequence ID" value="NZ_CP121045.1"/>
</dbReference>
<gene>
    <name evidence="7" type="ORF">AUP44_18180</name>
</gene>
<evidence type="ECO:0000259" key="6">
    <source>
        <dbReference type="Pfam" id="PF01343"/>
    </source>
</evidence>
<keyword evidence="5" id="KW-0812">Transmembrane</keyword>
<proteinExistence type="inferred from homology"/>
<dbReference type="PANTHER" id="PTHR42987">
    <property type="entry name" value="PEPTIDASE S49"/>
    <property type="match status" value="1"/>
</dbReference>
<dbReference type="OrthoDB" id="9764363at2"/>
<evidence type="ECO:0000256" key="3">
    <source>
        <dbReference type="ARBA" id="ARBA00022801"/>
    </source>
</evidence>
<dbReference type="GO" id="GO:0006508">
    <property type="term" value="P:proteolysis"/>
    <property type="evidence" value="ECO:0007669"/>
    <property type="project" value="UniProtKB-KW"/>
</dbReference>
<name>A0A161QXT8_9PROT</name>
<feature type="domain" description="Peptidase S49" evidence="6">
    <location>
        <begin position="114"/>
        <end position="264"/>
    </location>
</feature>
<dbReference type="PANTHER" id="PTHR42987:SF6">
    <property type="entry name" value="PROTEINASE IV"/>
    <property type="match status" value="1"/>
</dbReference>
<evidence type="ECO:0000313" key="8">
    <source>
        <dbReference type="Proteomes" id="UP000075787"/>
    </source>
</evidence>
<dbReference type="InterPro" id="IPR029045">
    <property type="entry name" value="ClpP/crotonase-like_dom_sf"/>
</dbReference>
<dbReference type="InterPro" id="IPR002142">
    <property type="entry name" value="Peptidase_S49"/>
</dbReference>
<keyword evidence="5" id="KW-1133">Transmembrane helix</keyword>